<evidence type="ECO:0000256" key="2">
    <source>
        <dbReference type="SAM" id="SignalP"/>
    </source>
</evidence>
<gene>
    <name evidence="3" type="ORF">PCAL00307_LOCUS12228</name>
    <name evidence="4" type="ORF">PECAL_3P11690</name>
</gene>
<dbReference type="AlphaFoldDB" id="A0A7S3ZX14"/>
<reference evidence="3" key="1">
    <citation type="submission" date="2021-01" db="EMBL/GenBank/DDBJ databases">
        <authorList>
            <person name="Corre E."/>
            <person name="Pelletier E."/>
            <person name="Niang G."/>
            <person name="Scheremetjew M."/>
            <person name="Finn R."/>
            <person name="Kale V."/>
            <person name="Holt S."/>
            <person name="Cochrane G."/>
            <person name="Meng A."/>
            <person name="Brown T."/>
            <person name="Cohen L."/>
        </authorList>
    </citation>
    <scope>NUCLEOTIDE SEQUENCE</scope>
    <source>
        <strain evidence="3">CCMP1756</strain>
    </source>
</reference>
<keyword evidence="2" id="KW-0732">Signal</keyword>
<feature type="chain" id="PRO_5036212272" description="IPT/TIG domain-containing protein" evidence="2">
    <location>
        <begin position="20"/>
        <end position="937"/>
    </location>
</feature>
<sequence>MARALALVAALAQLRAADAAAAVHVEARPSPIYSTVTQKLRLKGNGFGAAGTGEHLNLQFVPTMPKTDYKVQVLSDDALAINLVAGKSWPLASDEGTDLYLSSLIDDRKGNMNQLESPTVIARVIPTPTVMHGGEKVIYMTGTTRFNINGTGFRAKTMELIFDPPLEKDVDYMLNTRSSTHMQLMLRSGRKWRSDGEPGPLKLRRIDTGAGDLRIDAKYGGVTVAEVQVDLGAHGVTVESAADHKLYQGDPELTVRGSGFNNTISLNTLKWGNSLRGKGVNYTITKASGSALTLSLKPGSVWRSNPANLPGPLKLLAVNAGVGLVPVGPTEAKKGRTVATIFEDPAITANPQQTVYQTHTHELWVTGRGFTRGAYGTKLDFDPPLQVGIDYVMMVFNRTHLLISLLDGRKWAPNTGILRVVGVDTGAGAFKRFQPVAVAHVASDADDHPSGLTVARTASQILYQTAAIRKLEIQGSSFCQGPSLTFQPPLTDGVDYSITRATSEKLSLTLKSHKKWRYEAGPLYLTSIQCGSDAPVELAYGQGIVVATVLADPTIEASERKIYATHTKRLIVQGSGFSLDGTELTLRPTSRSSYEVESVEMAEMVLILKEGKSWAPAKTKDDGKPVSIYVTKIDTGAGEVVMEDDGAIVARVFPDPSGAVCDDSCEWALDGVCDDGSAGEDREVFDDDYGGFYGYDDDYYGGYGYDYYGYGDDDDDFLAPVCEKGTDCTDCGGADPDAPTVECTNTCQWANDDYCDDTRTSGLCDLGTDCHDCGPASKGNFTTFDDDGWWDDDENYWDDDYDCFCPCGITFDGAFLHAIDATRLTGQFHTGENYDSADDDAPHVAFIKSTPNPKSRANLDDVKGVGGVFMMLLEGIVVGVGALMCAIGSWFAHKFYKGEKLPFELLAPPSAAEEAAMLSGGKANVPITPDVAYTGKG</sequence>
<feature type="signal peptide" evidence="2">
    <location>
        <begin position="1"/>
        <end position="19"/>
    </location>
</feature>
<evidence type="ECO:0000313" key="3">
    <source>
        <dbReference type="EMBL" id="CAE0696792.1"/>
    </source>
</evidence>
<name>A0A7S3ZX14_9STRA</name>
<evidence type="ECO:0000313" key="4">
    <source>
        <dbReference type="EMBL" id="CAH0371237.1"/>
    </source>
</evidence>
<dbReference type="Proteomes" id="UP000789595">
    <property type="component" value="Unassembled WGS sequence"/>
</dbReference>
<evidence type="ECO:0008006" key="6">
    <source>
        <dbReference type="Google" id="ProtNLM"/>
    </source>
</evidence>
<dbReference type="OrthoDB" id="198744at2759"/>
<protein>
    <recommendedName>
        <fullName evidence="6">IPT/TIG domain-containing protein</fullName>
    </recommendedName>
</protein>
<keyword evidence="1" id="KW-0472">Membrane</keyword>
<keyword evidence="1" id="KW-0812">Transmembrane</keyword>
<accession>A0A7S3ZX14</accession>
<evidence type="ECO:0000313" key="5">
    <source>
        <dbReference type="Proteomes" id="UP000789595"/>
    </source>
</evidence>
<organism evidence="3">
    <name type="scientific">Pelagomonas calceolata</name>
    <dbReference type="NCBI Taxonomy" id="35677"/>
    <lineage>
        <taxon>Eukaryota</taxon>
        <taxon>Sar</taxon>
        <taxon>Stramenopiles</taxon>
        <taxon>Ochrophyta</taxon>
        <taxon>Pelagophyceae</taxon>
        <taxon>Pelagomonadales</taxon>
        <taxon>Pelagomonadaceae</taxon>
        <taxon>Pelagomonas</taxon>
    </lineage>
</organism>
<evidence type="ECO:0000256" key="1">
    <source>
        <dbReference type="SAM" id="Phobius"/>
    </source>
</evidence>
<proteinExistence type="predicted"/>
<dbReference type="EMBL" id="CAKKNE010000003">
    <property type="protein sequence ID" value="CAH0371237.1"/>
    <property type="molecule type" value="Genomic_DNA"/>
</dbReference>
<dbReference type="EMBL" id="HBIW01014220">
    <property type="protein sequence ID" value="CAE0696792.1"/>
    <property type="molecule type" value="Transcribed_RNA"/>
</dbReference>
<keyword evidence="1" id="KW-1133">Transmembrane helix</keyword>
<feature type="transmembrane region" description="Helical" evidence="1">
    <location>
        <begin position="868"/>
        <end position="892"/>
    </location>
</feature>
<keyword evidence="5" id="KW-1185">Reference proteome</keyword>
<reference evidence="4" key="2">
    <citation type="submission" date="2021-11" db="EMBL/GenBank/DDBJ databases">
        <authorList>
            <consortium name="Genoscope - CEA"/>
            <person name="William W."/>
        </authorList>
    </citation>
    <scope>NUCLEOTIDE SEQUENCE</scope>
</reference>